<feature type="signal peptide" evidence="1">
    <location>
        <begin position="1"/>
        <end position="26"/>
    </location>
</feature>
<dbReference type="InterPro" id="IPR000757">
    <property type="entry name" value="Beta-glucanase-like"/>
</dbReference>
<dbReference type="eggNOG" id="ENOG502SIDQ">
    <property type="taxonomic scope" value="Eukaryota"/>
</dbReference>
<reference evidence="3 4" key="1">
    <citation type="journal article" date="2010" name="Proc. Natl. Acad. Sci. U.S.A.">
        <title>Insights into evolution of multicellular fungi from the assembled chromosomes of the mushroom Coprinopsis cinerea (Coprinus cinereus).</title>
        <authorList>
            <person name="Stajich J.E."/>
            <person name="Wilke S.K."/>
            <person name="Ahren D."/>
            <person name="Au C.H."/>
            <person name="Birren B.W."/>
            <person name="Borodovsky M."/>
            <person name="Burns C."/>
            <person name="Canback B."/>
            <person name="Casselton L.A."/>
            <person name="Cheng C.K."/>
            <person name="Deng J."/>
            <person name="Dietrich F.S."/>
            <person name="Fargo D.C."/>
            <person name="Farman M.L."/>
            <person name="Gathman A.C."/>
            <person name="Goldberg J."/>
            <person name="Guigo R."/>
            <person name="Hoegger P.J."/>
            <person name="Hooker J.B."/>
            <person name="Huggins A."/>
            <person name="James T.Y."/>
            <person name="Kamada T."/>
            <person name="Kilaru S."/>
            <person name="Kodira C."/>
            <person name="Kues U."/>
            <person name="Kupfer D."/>
            <person name="Kwan H.S."/>
            <person name="Lomsadze A."/>
            <person name="Li W."/>
            <person name="Lilly W.W."/>
            <person name="Ma L.J."/>
            <person name="Mackey A.J."/>
            <person name="Manning G."/>
            <person name="Martin F."/>
            <person name="Muraguchi H."/>
            <person name="Natvig D.O."/>
            <person name="Palmerini H."/>
            <person name="Ramesh M.A."/>
            <person name="Rehmeyer C.J."/>
            <person name="Roe B.A."/>
            <person name="Shenoy N."/>
            <person name="Stanke M."/>
            <person name="Ter-Hovhannisyan V."/>
            <person name="Tunlid A."/>
            <person name="Velagapudi R."/>
            <person name="Vision T.J."/>
            <person name="Zeng Q."/>
            <person name="Zolan M.E."/>
            <person name="Pukkila P.J."/>
        </authorList>
    </citation>
    <scope>NUCLEOTIDE SEQUENCE [LARGE SCALE GENOMIC DNA]</scope>
    <source>
        <strain evidence="4">Okayama-7 / 130 / ATCC MYA-4618 / FGSC 9003</strain>
    </source>
</reference>
<gene>
    <name evidence="3" type="ORF">CC1G_11447</name>
</gene>
<dbReference type="HOGENOM" id="CLU_016972_0_2_1"/>
<keyword evidence="1" id="KW-0732">Signal</keyword>
<evidence type="ECO:0000256" key="1">
    <source>
        <dbReference type="SAM" id="SignalP"/>
    </source>
</evidence>
<dbReference type="SUPFAM" id="SSF49899">
    <property type="entry name" value="Concanavalin A-like lectins/glucanases"/>
    <property type="match status" value="1"/>
</dbReference>
<feature type="domain" description="GH16" evidence="2">
    <location>
        <begin position="41"/>
        <end position="275"/>
    </location>
</feature>
<evidence type="ECO:0000259" key="2">
    <source>
        <dbReference type="PROSITE" id="PS51762"/>
    </source>
</evidence>
<dbReference type="GO" id="GO:0004553">
    <property type="term" value="F:hydrolase activity, hydrolyzing O-glycosyl compounds"/>
    <property type="evidence" value="ECO:0007669"/>
    <property type="project" value="InterPro"/>
</dbReference>
<dbReference type="InParanoid" id="A8P019"/>
<dbReference type="InterPro" id="IPR013320">
    <property type="entry name" value="ConA-like_dom_sf"/>
</dbReference>
<dbReference type="Proteomes" id="UP000001861">
    <property type="component" value="Unassembled WGS sequence"/>
</dbReference>
<dbReference type="CDD" id="cd02181">
    <property type="entry name" value="GH16_fungal_Lam16A_glucanase"/>
    <property type="match status" value="1"/>
</dbReference>
<keyword evidence="3" id="KW-0378">Hydrolase</keyword>
<keyword evidence="4" id="KW-1185">Reference proteome</keyword>
<feature type="chain" id="PRO_5002724925" evidence="1">
    <location>
        <begin position="27"/>
        <end position="377"/>
    </location>
</feature>
<protein>
    <submittedName>
        <fullName evidence="3">Glycosyl hydrolase family 16</fullName>
    </submittedName>
</protein>
<evidence type="ECO:0000313" key="3">
    <source>
        <dbReference type="EMBL" id="EAU84009.2"/>
    </source>
</evidence>
<dbReference type="Gene3D" id="2.60.120.200">
    <property type="match status" value="1"/>
</dbReference>
<dbReference type="VEuPathDB" id="FungiDB:CC1G_11447"/>
<dbReference type="GeneID" id="6014364"/>
<comment type="caution">
    <text evidence="3">The sequence shown here is derived from an EMBL/GenBank/DDBJ whole genome shotgun (WGS) entry which is preliminary data.</text>
</comment>
<dbReference type="OMA" id="FHPRSWF"/>
<dbReference type="EMBL" id="AACS02000006">
    <property type="protein sequence ID" value="EAU84009.2"/>
    <property type="molecule type" value="Genomic_DNA"/>
</dbReference>
<name>A8P019_COPC7</name>
<dbReference type="PANTHER" id="PTHR10963:SF24">
    <property type="entry name" value="GLYCOSIDASE C21B10.07-RELATED"/>
    <property type="match status" value="1"/>
</dbReference>
<dbReference type="PROSITE" id="PS51762">
    <property type="entry name" value="GH16_2"/>
    <property type="match status" value="1"/>
</dbReference>
<dbReference type="GO" id="GO:0009251">
    <property type="term" value="P:glucan catabolic process"/>
    <property type="evidence" value="ECO:0007669"/>
    <property type="project" value="TreeGrafter"/>
</dbReference>
<proteinExistence type="predicted"/>
<evidence type="ECO:0000313" key="4">
    <source>
        <dbReference type="Proteomes" id="UP000001861"/>
    </source>
</evidence>
<dbReference type="InterPro" id="IPR050546">
    <property type="entry name" value="Glycosyl_Hydrlase_16"/>
</dbReference>
<accession>A8P019</accession>
<dbReference type="AlphaFoldDB" id="A8P019"/>
<organism evidence="3 4">
    <name type="scientific">Coprinopsis cinerea (strain Okayama-7 / 130 / ATCC MYA-4618 / FGSC 9003)</name>
    <name type="common">Inky cap fungus</name>
    <name type="synonym">Hormographiella aspergillata</name>
    <dbReference type="NCBI Taxonomy" id="240176"/>
    <lineage>
        <taxon>Eukaryota</taxon>
        <taxon>Fungi</taxon>
        <taxon>Dikarya</taxon>
        <taxon>Basidiomycota</taxon>
        <taxon>Agaricomycotina</taxon>
        <taxon>Agaricomycetes</taxon>
        <taxon>Agaricomycetidae</taxon>
        <taxon>Agaricales</taxon>
        <taxon>Agaricineae</taxon>
        <taxon>Psathyrellaceae</taxon>
        <taxon>Coprinopsis</taxon>
    </lineage>
</organism>
<dbReference type="KEGG" id="cci:CC1G_11447"/>
<dbReference type="PANTHER" id="PTHR10963">
    <property type="entry name" value="GLYCOSYL HYDROLASE-RELATED"/>
    <property type="match status" value="1"/>
</dbReference>
<dbReference type="RefSeq" id="XP_001837802.2">
    <property type="nucleotide sequence ID" value="XM_001837750.2"/>
</dbReference>
<sequence length="377" mass="42195">MHLQWPRLASATTLLCLAFFASPSTASRNRSEPLERRNQYLDRNRDGTPFVWLLEDDYKGHDFFDHFEFFNWTDPTKYVSREEAFARRLAYVQDDGIVVMKADDTSHLPRGEFRSSVRINTIKRYTTGLFILDLNTAPWGCGVWPAWWSTGDNWPVSGEIDIIEGVHDNEHNQIAWHTEPGCVLDTEESFTGNVSIKSGGPAVECNAHINQNAGCSITEWSRASYGPYFDEQGGGVFAMKWDENGIAVWSFYRAAIPKDITEGNPNPRNWGDPSALLGPGKCNIMEYFRNHTVILNITFCGDWAGNSYATSGCPGTCPDRLMDPANFVNATWSINSMKVYRKQPIYAEVVDPNKSAASRNVLGSLALVPLVGAALMN</sequence>
<dbReference type="OrthoDB" id="192832at2759"/>
<dbReference type="Pfam" id="PF26113">
    <property type="entry name" value="GH16_XgeA"/>
    <property type="match status" value="1"/>
</dbReference>